<sequence length="74" mass="8258">MEKQHLFTPEMVIPRIVAELDDKNPLSSTETTISGYLSVQNPTVPDEQASLQGYHLPTCGIWRTVQEFANPSAE</sequence>
<gene>
    <name evidence="1" type="ORF">HQN87_03890</name>
</gene>
<protein>
    <submittedName>
        <fullName evidence="1">Uncharacterized protein</fullName>
    </submittedName>
</protein>
<proteinExistence type="predicted"/>
<dbReference type="EMBL" id="JABMKX010000002">
    <property type="protein sequence ID" value="NQX44463.1"/>
    <property type="molecule type" value="Genomic_DNA"/>
</dbReference>
<name>A0ABX2DK69_9BACL</name>
<evidence type="ECO:0000313" key="1">
    <source>
        <dbReference type="EMBL" id="NQX44463.1"/>
    </source>
</evidence>
<comment type="caution">
    <text evidence="1">The sequence shown here is derived from an EMBL/GenBank/DDBJ whole genome shotgun (WGS) entry which is preliminary data.</text>
</comment>
<keyword evidence="2" id="KW-1185">Reference proteome</keyword>
<accession>A0ABX2DK69</accession>
<reference evidence="1 2" key="1">
    <citation type="submission" date="2020-05" db="EMBL/GenBank/DDBJ databases">
        <title>Paenibacillus glebae, sp. nov., Paenibacillus humi sp. nov., Paenibacillus pedi sp. nov., Paenibacillus terrestris sp. nov. and Paenibacillus terricola sp. nov., isolated from a forest top soil sample.</title>
        <authorList>
            <person name="Qi S."/>
            <person name="Carlier A."/>
            <person name="Cnockaert M."/>
            <person name="Vandamme P."/>
        </authorList>
    </citation>
    <scope>NUCLEOTIDE SEQUENCE [LARGE SCALE GENOMIC DNA]</scope>
    <source>
        <strain evidence="1 2">LMG 29502</strain>
    </source>
</reference>
<dbReference type="RefSeq" id="WP_173128102.1">
    <property type="nucleotide sequence ID" value="NZ_JABMKX010000002.1"/>
</dbReference>
<organism evidence="1 2">
    <name type="scientific">Paenibacillus tritici</name>
    <dbReference type="NCBI Taxonomy" id="1873425"/>
    <lineage>
        <taxon>Bacteria</taxon>
        <taxon>Bacillati</taxon>
        <taxon>Bacillota</taxon>
        <taxon>Bacilli</taxon>
        <taxon>Bacillales</taxon>
        <taxon>Paenibacillaceae</taxon>
        <taxon>Paenibacillus</taxon>
    </lineage>
</organism>
<evidence type="ECO:0000313" key="2">
    <source>
        <dbReference type="Proteomes" id="UP000711047"/>
    </source>
</evidence>
<dbReference type="Proteomes" id="UP000711047">
    <property type="component" value="Unassembled WGS sequence"/>
</dbReference>